<accession>A0A1A9AJJ2</accession>
<dbReference type="InterPro" id="IPR008780">
    <property type="entry name" value="Plasmodium_Vir"/>
</dbReference>
<keyword evidence="1" id="KW-0812">Transmembrane</keyword>
<reference evidence="2" key="2">
    <citation type="submission" date="2016-05" db="EMBL/GenBank/DDBJ databases">
        <authorList>
            <person name="Lavstsen T."/>
            <person name="Jespersen J.S."/>
        </authorList>
    </citation>
    <scope>NUCLEOTIDE SEQUENCE [LARGE SCALE GENOMIC DNA]</scope>
</reference>
<dbReference type="AlphaFoldDB" id="A0A1A9AJJ2"/>
<keyword evidence="1" id="KW-0472">Membrane</keyword>
<name>A0A1A9AJJ2_PLAOA</name>
<evidence type="ECO:0000313" key="2">
    <source>
        <dbReference type="EMBL" id="SBT56334.1"/>
    </source>
</evidence>
<proteinExistence type="predicted"/>
<reference evidence="4 5" key="1">
    <citation type="submission" date="2016-05" db="EMBL/GenBank/DDBJ databases">
        <authorList>
            <person name="Naeem Raeece"/>
        </authorList>
    </citation>
    <scope>NUCLEOTIDE SEQUENCE [LARGE SCALE GENOMIC DNA]</scope>
</reference>
<evidence type="ECO:0000313" key="4">
    <source>
        <dbReference type="Proteomes" id="UP000078550"/>
    </source>
</evidence>
<sequence length="354" mass="41613">MDSYLKQLSSTHGFLEKLPLYEFYELIEKTNCKPTAPNTKCDYNIVKNIKDSQEALSLCQKSENILHSFKDTSNKIFQSKNKNKFCHYFKYWLNGKTKYSTIDVNNSQRIYHNLSFYNFALDNDYKCNNISELNVKKETFEKIKYLFFYKENLYWIKELYTKVQNVNKDSFTNFLEECSYNYNDILCTGTCKNNSFFKLLLENLQNEFNSTLLHLKASGHDIKIEPLKSPKEHTCKNIKEGTLCDLVIQNPKWNDENNLDVTDFYEGEDEDGSDGTEGSLSTVIVSITFSILTIMSFLFFIHKFTTFGSRLQHFIQRKKRMWSNLNEQTEEVLNTSEYQGIHSENTYNLAYNSA</sequence>
<dbReference type="EMBL" id="FLRD01001067">
    <property type="protein sequence ID" value="SBT56334.1"/>
    <property type="molecule type" value="Genomic_DNA"/>
</dbReference>
<keyword evidence="5" id="KW-1185">Reference proteome</keyword>
<feature type="transmembrane region" description="Helical" evidence="1">
    <location>
        <begin position="280"/>
        <end position="301"/>
    </location>
</feature>
<evidence type="ECO:0000313" key="3">
    <source>
        <dbReference type="EMBL" id="SBT59037.1"/>
    </source>
</evidence>
<protein>
    <submittedName>
        <fullName evidence="2">PIR Superfamily Protein</fullName>
    </submittedName>
</protein>
<dbReference type="Proteomes" id="UP000078550">
    <property type="component" value="Unassembled WGS sequence"/>
</dbReference>
<organism evidence="2 5">
    <name type="scientific">Plasmodium ovale wallikeri</name>
    <dbReference type="NCBI Taxonomy" id="864142"/>
    <lineage>
        <taxon>Eukaryota</taxon>
        <taxon>Sar</taxon>
        <taxon>Alveolata</taxon>
        <taxon>Apicomplexa</taxon>
        <taxon>Aconoidasida</taxon>
        <taxon>Haemosporida</taxon>
        <taxon>Plasmodiidae</taxon>
        <taxon>Plasmodium</taxon>
        <taxon>Plasmodium (Plasmodium)</taxon>
    </lineage>
</organism>
<evidence type="ECO:0000256" key="1">
    <source>
        <dbReference type="SAM" id="Phobius"/>
    </source>
</evidence>
<dbReference type="EMBL" id="FLRE01002800">
    <property type="protein sequence ID" value="SBT59037.1"/>
    <property type="molecule type" value="Genomic_DNA"/>
</dbReference>
<gene>
    <name evidence="2" type="ORF">POVWA1_075430</name>
    <name evidence="3" type="ORF">POVWA2_090840</name>
</gene>
<evidence type="ECO:0000313" key="5">
    <source>
        <dbReference type="Proteomes" id="UP000078555"/>
    </source>
</evidence>
<dbReference type="Proteomes" id="UP000078555">
    <property type="component" value="Unassembled WGS sequence"/>
</dbReference>
<dbReference type="Pfam" id="PF05795">
    <property type="entry name" value="Plasmodium_Vir"/>
    <property type="match status" value="1"/>
</dbReference>
<keyword evidence="1" id="KW-1133">Transmembrane helix</keyword>